<evidence type="ECO:0000313" key="1">
    <source>
        <dbReference type="EMBL" id="GHE17841.1"/>
    </source>
</evidence>
<accession>A0ABQ3HKS5</accession>
<organism evidence="1 2">
    <name type="scientific">Nocardioides flavus</name>
    <name type="common">ex Wang et al. 2016</name>
    <dbReference type="NCBI Taxonomy" id="2058780"/>
    <lineage>
        <taxon>Bacteria</taxon>
        <taxon>Bacillati</taxon>
        <taxon>Actinomycetota</taxon>
        <taxon>Actinomycetes</taxon>
        <taxon>Propionibacteriales</taxon>
        <taxon>Nocardioidaceae</taxon>
        <taxon>Nocardioides</taxon>
    </lineage>
</organism>
<dbReference type="Pfam" id="PF10698">
    <property type="entry name" value="DUF2505"/>
    <property type="match status" value="1"/>
</dbReference>
<gene>
    <name evidence="1" type="ORF">GCM10011376_24510</name>
</gene>
<proteinExistence type="predicted"/>
<reference evidence="2" key="1">
    <citation type="journal article" date="2019" name="Int. J. Syst. Evol. Microbiol.">
        <title>The Global Catalogue of Microorganisms (GCM) 10K type strain sequencing project: providing services to taxonomists for standard genome sequencing and annotation.</title>
        <authorList>
            <consortium name="The Broad Institute Genomics Platform"/>
            <consortium name="The Broad Institute Genome Sequencing Center for Infectious Disease"/>
            <person name="Wu L."/>
            <person name="Ma J."/>
        </authorList>
    </citation>
    <scope>NUCLEOTIDE SEQUENCE [LARGE SCALE GENOMIC DNA]</scope>
    <source>
        <strain evidence="2">CGMCC 1.12791</strain>
    </source>
</reference>
<protein>
    <recommendedName>
        <fullName evidence="3">DUF2505 domain-containing protein</fullName>
    </recommendedName>
</protein>
<dbReference type="InterPro" id="IPR019639">
    <property type="entry name" value="DUF2505"/>
</dbReference>
<dbReference type="EMBL" id="BNAD01000006">
    <property type="protein sequence ID" value="GHE17841.1"/>
    <property type="molecule type" value="Genomic_DNA"/>
</dbReference>
<dbReference type="RefSeq" id="WP_191279772.1">
    <property type="nucleotide sequence ID" value="NZ_BNAD01000006.1"/>
</dbReference>
<keyword evidence="2" id="KW-1185">Reference proteome</keyword>
<comment type="caution">
    <text evidence="1">The sequence shown here is derived from an EMBL/GenBank/DDBJ whole genome shotgun (WGS) entry which is preliminary data.</text>
</comment>
<name>A0ABQ3HKS5_9ACTN</name>
<dbReference type="Proteomes" id="UP000597341">
    <property type="component" value="Unassembled WGS sequence"/>
</dbReference>
<sequence length="156" mass="16748">MSTKITKQMAYDAPAEAVVAMLDDVAFREEVLVRQKVVRGSASVDGDVVRIEQVRSGHDLPSFARKFAGDEIVVVQTETWTSPTSCDVEIAIPGKPGEAVGTIELVESGSTTVQVVDLDLSVRIPLVGGKIEGLVAGLFSDALDVEHRVGKEWLSR</sequence>
<evidence type="ECO:0000313" key="2">
    <source>
        <dbReference type="Proteomes" id="UP000597341"/>
    </source>
</evidence>
<evidence type="ECO:0008006" key="3">
    <source>
        <dbReference type="Google" id="ProtNLM"/>
    </source>
</evidence>